<dbReference type="PANTHER" id="PTHR46560">
    <property type="entry name" value="CYPHER, ISOFORM B"/>
    <property type="match status" value="1"/>
</dbReference>
<gene>
    <name evidence="2" type="ORF">RF55_9413</name>
</gene>
<protein>
    <recommendedName>
        <fullName evidence="4">ZP domain-containing protein</fullName>
    </recommendedName>
</protein>
<dbReference type="STRING" id="67767.A0A0J7KK20"/>
<comment type="caution">
    <text evidence="2">The sequence shown here is derived from an EMBL/GenBank/DDBJ whole genome shotgun (WGS) entry which is preliminary data.</text>
</comment>
<feature type="region of interest" description="Disordered" evidence="1">
    <location>
        <begin position="253"/>
        <end position="317"/>
    </location>
</feature>
<evidence type="ECO:0000313" key="3">
    <source>
        <dbReference type="Proteomes" id="UP000036403"/>
    </source>
</evidence>
<reference evidence="2 3" key="1">
    <citation type="submission" date="2015-04" db="EMBL/GenBank/DDBJ databases">
        <title>Lasius niger genome sequencing.</title>
        <authorList>
            <person name="Konorov E.A."/>
            <person name="Nikitin M.A."/>
            <person name="Kirill M.V."/>
            <person name="Chang P."/>
        </authorList>
    </citation>
    <scope>NUCLEOTIDE SEQUENCE [LARGE SCALE GENOMIC DNA]</scope>
    <source>
        <tissue evidence="2">Whole</tissue>
    </source>
</reference>
<dbReference type="Proteomes" id="UP000036403">
    <property type="component" value="Unassembled WGS sequence"/>
</dbReference>
<organism evidence="2 3">
    <name type="scientific">Lasius niger</name>
    <name type="common">Black garden ant</name>
    <dbReference type="NCBI Taxonomy" id="67767"/>
    <lineage>
        <taxon>Eukaryota</taxon>
        <taxon>Metazoa</taxon>
        <taxon>Ecdysozoa</taxon>
        <taxon>Arthropoda</taxon>
        <taxon>Hexapoda</taxon>
        <taxon>Insecta</taxon>
        <taxon>Pterygota</taxon>
        <taxon>Neoptera</taxon>
        <taxon>Endopterygota</taxon>
        <taxon>Hymenoptera</taxon>
        <taxon>Apocrita</taxon>
        <taxon>Aculeata</taxon>
        <taxon>Formicoidea</taxon>
        <taxon>Formicidae</taxon>
        <taxon>Formicinae</taxon>
        <taxon>Lasius</taxon>
        <taxon>Lasius</taxon>
    </lineage>
</organism>
<evidence type="ECO:0000256" key="1">
    <source>
        <dbReference type="SAM" id="MobiDB-lite"/>
    </source>
</evidence>
<feature type="compositionally biased region" description="Polar residues" evidence="1">
    <location>
        <begin position="264"/>
        <end position="279"/>
    </location>
</feature>
<dbReference type="PaxDb" id="67767-A0A0J7KK20"/>
<dbReference type="PANTHER" id="PTHR46560:SF9">
    <property type="entry name" value="ZP DOMAIN-CONTAINING PROTEIN"/>
    <property type="match status" value="1"/>
</dbReference>
<evidence type="ECO:0000313" key="2">
    <source>
        <dbReference type="EMBL" id="KMQ90793.1"/>
    </source>
</evidence>
<feature type="non-terminal residue" evidence="2">
    <location>
        <position position="1"/>
    </location>
</feature>
<dbReference type="EMBL" id="LBMM01006222">
    <property type="protein sequence ID" value="KMQ90793.1"/>
    <property type="molecule type" value="Genomic_DNA"/>
</dbReference>
<sequence>VAGQLLDTEFQPTVTATCKGGYMTIRVNLNQSFVGAVHARDHRTPQCMVSGNGTTHATLGINLFASQDSPEYCGVLVNNHTEERSIPIAVRIHKTLELADDKFYVITCGKAGFKNAKNETSLVSLRLLDEGVRVQEAIYGHNYTLRAEISRPDGMYGIRVKNCFAFNKLNSSVQLIDEKGIYEFERNVPRCDIMEQKFTCLGSCGTPVCEGDKEELIKGGSSANGQSVSGEEGVLLAGTSVFVLQPGEKRGRYSLNGKQGYASGGSTMNSTRSISTNSDHYAIVHSRPGSRYSGPGQKHHHHHRGPPSNIGSHYSGK</sequence>
<dbReference type="OrthoDB" id="8171348at2759"/>
<accession>A0A0J7KK20</accession>
<proteinExistence type="predicted"/>
<evidence type="ECO:0008006" key="4">
    <source>
        <dbReference type="Google" id="ProtNLM"/>
    </source>
</evidence>
<dbReference type="AlphaFoldDB" id="A0A0J7KK20"/>
<keyword evidence="3" id="KW-1185">Reference proteome</keyword>
<name>A0A0J7KK20_LASNI</name>